<evidence type="ECO:0000313" key="19">
    <source>
        <dbReference type="Proteomes" id="UP000660861"/>
    </source>
</evidence>
<organism evidence="18 19">
    <name type="scientific">Zongyangia hominis</name>
    <dbReference type="NCBI Taxonomy" id="2763677"/>
    <lineage>
        <taxon>Bacteria</taxon>
        <taxon>Bacillati</taxon>
        <taxon>Bacillota</taxon>
        <taxon>Clostridia</taxon>
        <taxon>Eubacteriales</taxon>
        <taxon>Oscillospiraceae</taxon>
        <taxon>Zongyangia</taxon>
    </lineage>
</organism>
<dbReference type="InterPro" id="IPR020841">
    <property type="entry name" value="PKS_Beta-ketoAc_synthase_dom"/>
</dbReference>
<comment type="function">
    <text evidence="11 14">Involved in the type II fatty acid elongation cycle. Catalyzes the elongation of a wide range of acyl-ACP by the addition of two carbons from malonyl-ACP to an acyl acceptor. Can efficiently catalyze the conversion of palmitoleoyl-ACP (cis-hexadec-9-enoyl-ACP) to cis-vaccenoyl-ACP (cis-octadec-11-enoyl-ACP), an essential step in the thermal regulation of fatty acid composition.</text>
</comment>
<keyword evidence="7" id="KW-0276">Fatty acid metabolism</keyword>
<dbReference type="InterPro" id="IPR000794">
    <property type="entry name" value="Beta-ketoacyl_synthase"/>
</dbReference>
<evidence type="ECO:0000256" key="12">
    <source>
        <dbReference type="ARBA" id="ARBA00047318"/>
    </source>
</evidence>
<dbReference type="RefSeq" id="WP_262397341.1">
    <property type="nucleotide sequence ID" value="NZ_JACRTC010000003.1"/>
</dbReference>
<evidence type="ECO:0000256" key="9">
    <source>
        <dbReference type="ARBA" id="ARBA00023160"/>
    </source>
</evidence>
<dbReference type="Proteomes" id="UP000660861">
    <property type="component" value="Unassembled WGS sequence"/>
</dbReference>
<evidence type="ECO:0000256" key="7">
    <source>
        <dbReference type="ARBA" id="ARBA00022832"/>
    </source>
</evidence>
<evidence type="ECO:0000256" key="5">
    <source>
        <dbReference type="ARBA" id="ARBA00022516"/>
    </source>
</evidence>
<keyword evidence="6 14" id="KW-0808">Transferase</keyword>
<evidence type="ECO:0000256" key="15">
    <source>
        <dbReference type="PIRSR" id="PIRSR000447-1"/>
    </source>
</evidence>
<keyword evidence="8" id="KW-0443">Lipid metabolism</keyword>
<comment type="caution">
    <text evidence="18">The sequence shown here is derived from an EMBL/GenBank/DDBJ whole genome shotgun (WGS) entry which is preliminary data.</text>
</comment>
<keyword evidence="5 14" id="KW-0444">Lipid biosynthesis</keyword>
<comment type="catalytic activity">
    <reaction evidence="13 14">
        <text>a fatty acyl-[ACP] + malonyl-[ACP] + H(+) = a 3-oxoacyl-[ACP] + holo-[ACP] + CO2</text>
        <dbReference type="Rhea" id="RHEA:22836"/>
        <dbReference type="Rhea" id="RHEA-COMP:9623"/>
        <dbReference type="Rhea" id="RHEA-COMP:9685"/>
        <dbReference type="Rhea" id="RHEA-COMP:9916"/>
        <dbReference type="Rhea" id="RHEA-COMP:14125"/>
        <dbReference type="ChEBI" id="CHEBI:15378"/>
        <dbReference type="ChEBI" id="CHEBI:16526"/>
        <dbReference type="ChEBI" id="CHEBI:64479"/>
        <dbReference type="ChEBI" id="CHEBI:78449"/>
        <dbReference type="ChEBI" id="CHEBI:78776"/>
        <dbReference type="ChEBI" id="CHEBI:138651"/>
    </reaction>
</comment>
<evidence type="ECO:0000256" key="14">
    <source>
        <dbReference type="PIRNR" id="PIRNR000447"/>
    </source>
</evidence>
<protein>
    <recommendedName>
        <fullName evidence="4 14">3-oxoacyl-[acyl-carrier-protein] synthase 2</fullName>
        <ecNumber evidence="3 14">2.3.1.179</ecNumber>
    </recommendedName>
</protein>
<comment type="pathway">
    <text evidence="1 14">Lipid metabolism; fatty acid biosynthesis.</text>
</comment>
<sequence>MNRVVVTGIGAVTPVGTGVAEMWKNIQAGMCGIGEITHFDTSDFDIKLAAEVRDFDPTAYISKKEARRMDRYCQFACAAASLALTDADSKFEDDDPFRVGVILGSGIGGIGTFEEEHLKSIEKGYNRVSPFFIPMMISNMGCGMIAMQHGFKGANFTAVTACSSANHAIGEAYRNIKYGYLDVAVTGGAEATITKFAAAGFHNMGALTKSQDPTRASIPFDKERSGFVMGEGSVMLVLEELEHAKKRGAKIYGEVVGYGATADAYHITSPDPEGAGAAKAMELAIEEAGIRPDQVGYINAHGTSTPINDKYETRAVKKVFGEQAKEIPMSSTKSMTGHMLGAAGAMETAVSVLALRDGVLPPTIGFQVPDEECDLDYVTEGARKADITYAITNSLGFGGQNATLCLKKYQGE</sequence>
<dbReference type="PANTHER" id="PTHR11712:SF336">
    <property type="entry name" value="3-OXOACYL-[ACYL-CARRIER-PROTEIN] SYNTHASE, MITOCHONDRIAL"/>
    <property type="match status" value="1"/>
</dbReference>
<dbReference type="SUPFAM" id="SSF53901">
    <property type="entry name" value="Thiolase-like"/>
    <property type="match status" value="2"/>
</dbReference>
<reference evidence="18" key="1">
    <citation type="submission" date="2020-08" db="EMBL/GenBank/DDBJ databases">
        <title>Genome public.</title>
        <authorList>
            <person name="Liu C."/>
            <person name="Sun Q."/>
        </authorList>
    </citation>
    <scope>NUCLEOTIDE SEQUENCE</scope>
    <source>
        <strain evidence="18">NSJ-54</strain>
    </source>
</reference>
<evidence type="ECO:0000256" key="6">
    <source>
        <dbReference type="ARBA" id="ARBA00022679"/>
    </source>
</evidence>
<comment type="catalytic activity">
    <reaction evidence="12 14">
        <text>(9Z)-hexadecenoyl-[ACP] + malonyl-[ACP] + H(+) = 3-oxo-(11Z)-octadecenoyl-[ACP] + holo-[ACP] + CO2</text>
        <dbReference type="Rhea" id="RHEA:55040"/>
        <dbReference type="Rhea" id="RHEA-COMP:9623"/>
        <dbReference type="Rhea" id="RHEA-COMP:9685"/>
        <dbReference type="Rhea" id="RHEA-COMP:10800"/>
        <dbReference type="Rhea" id="RHEA-COMP:14074"/>
        <dbReference type="ChEBI" id="CHEBI:15378"/>
        <dbReference type="ChEBI" id="CHEBI:16526"/>
        <dbReference type="ChEBI" id="CHEBI:64479"/>
        <dbReference type="ChEBI" id="CHEBI:78449"/>
        <dbReference type="ChEBI" id="CHEBI:83989"/>
        <dbReference type="ChEBI" id="CHEBI:138538"/>
        <dbReference type="EC" id="2.3.1.179"/>
    </reaction>
</comment>
<dbReference type="GO" id="GO:0005829">
    <property type="term" value="C:cytosol"/>
    <property type="evidence" value="ECO:0007669"/>
    <property type="project" value="TreeGrafter"/>
</dbReference>
<dbReference type="SMART" id="SM00825">
    <property type="entry name" value="PKS_KS"/>
    <property type="match status" value="1"/>
</dbReference>
<dbReference type="NCBIfam" id="TIGR03150">
    <property type="entry name" value="fabF"/>
    <property type="match status" value="1"/>
</dbReference>
<evidence type="ECO:0000256" key="8">
    <source>
        <dbReference type="ARBA" id="ARBA00023098"/>
    </source>
</evidence>
<proteinExistence type="inferred from homology"/>
<evidence type="ECO:0000256" key="2">
    <source>
        <dbReference type="ARBA" id="ARBA00008467"/>
    </source>
</evidence>
<evidence type="ECO:0000256" key="16">
    <source>
        <dbReference type="RuleBase" id="RU003694"/>
    </source>
</evidence>
<dbReference type="InterPro" id="IPR017568">
    <property type="entry name" value="3-oxoacyl-ACP_synth-2"/>
</dbReference>
<dbReference type="PROSITE" id="PS52004">
    <property type="entry name" value="KS3_2"/>
    <property type="match status" value="1"/>
</dbReference>
<evidence type="ECO:0000313" key="18">
    <source>
        <dbReference type="EMBL" id="MBC8570239.1"/>
    </source>
</evidence>
<comment type="similarity">
    <text evidence="2 14 16">Belongs to the thiolase-like superfamily. Beta-ketoacyl-ACP synthases family.</text>
</comment>
<dbReference type="EMBL" id="JACRTC010000003">
    <property type="protein sequence ID" value="MBC8570239.1"/>
    <property type="molecule type" value="Genomic_DNA"/>
</dbReference>
<evidence type="ECO:0000256" key="13">
    <source>
        <dbReference type="ARBA" id="ARBA00047659"/>
    </source>
</evidence>
<dbReference type="GO" id="GO:0004315">
    <property type="term" value="F:3-oxoacyl-[acyl-carrier-protein] synthase activity"/>
    <property type="evidence" value="ECO:0007669"/>
    <property type="project" value="UniProtKB-UniRule"/>
</dbReference>
<keyword evidence="19" id="KW-1185">Reference proteome</keyword>
<dbReference type="InterPro" id="IPR014031">
    <property type="entry name" value="Ketoacyl_synth_C"/>
</dbReference>
<evidence type="ECO:0000256" key="4">
    <source>
        <dbReference type="ARBA" id="ARBA00014657"/>
    </source>
</evidence>
<dbReference type="EC" id="2.3.1.179" evidence="3 14"/>
<dbReference type="PIRSF" id="PIRSF000447">
    <property type="entry name" value="KAS_II"/>
    <property type="match status" value="1"/>
</dbReference>
<dbReference type="CDD" id="cd00834">
    <property type="entry name" value="KAS_I_II"/>
    <property type="match status" value="1"/>
</dbReference>
<dbReference type="InterPro" id="IPR014030">
    <property type="entry name" value="Ketoacyl_synth_N"/>
</dbReference>
<dbReference type="AlphaFoldDB" id="A0A926I6N5"/>
<dbReference type="FunFam" id="3.40.47.10:FF:000009">
    <property type="entry name" value="3-oxoacyl-[acyl-carrier-protein] synthase 2"/>
    <property type="match status" value="1"/>
</dbReference>
<dbReference type="Pfam" id="PF00109">
    <property type="entry name" value="ketoacyl-synt"/>
    <property type="match status" value="1"/>
</dbReference>
<feature type="domain" description="Ketosynthase family 3 (KS3)" evidence="17">
    <location>
        <begin position="1"/>
        <end position="408"/>
    </location>
</feature>
<keyword evidence="9 14" id="KW-0275">Fatty acid biosynthesis</keyword>
<evidence type="ECO:0000256" key="3">
    <source>
        <dbReference type="ARBA" id="ARBA00012356"/>
    </source>
</evidence>
<dbReference type="PANTHER" id="PTHR11712">
    <property type="entry name" value="POLYKETIDE SYNTHASE-RELATED"/>
    <property type="match status" value="1"/>
</dbReference>
<dbReference type="NCBIfam" id="NF005589">
    <property type="entry name" value="PRK07314.1"/>
    <property type="match status" value="1"/>
</dbReference>
<dbReference type="Pfam" id="PF02801">
    <property type="entry name" value="Ketoacyl-synt_C"/>
    <property type="match status" value="1"/>
</dbReference>
<accession>A0A926I6N5</accession>
<dbReference type="Gene3D" id="3.40.47.10">
    <property type="match status" value="1"/>
</dbReference>
<evidence type="ECO:0000259" key="17">
    <source>
        <dbReference type="PROSITE" id="PS52004"/>
    </source>
</evidence>
<dbReference type="GO" id="GO:0006633">
    <property type="term" value="P:fatty acid biosynthetic process"/>
    <property type="evidence" value="ECO:0007669"/>
    <property type="project" value="UniProtKB-UniRule"/>
</dbReference>
<keyword evidence="10 14" id="KW-0012">Acyltransferase</keyword>
<evidence type="ECO:0000256" key="1">
    <source>
        <dbReference type="ARBA" id="ARBA00005194"/>
    </source>
</evidence>
<evidence type="ECO:0000256" key="11">
    <source>
        <dbReference type="ARBA" id="ARBA00024006"/>
    </source>
</evidence>
<evidence type="ECO:0000256" key="10">
    <source>
        <dbReference type="ARBA" id="ARBA00023315"/>
    </source>
</evidence>
<name>A0A926I6N5_9FIRM</name>
<gene>
    <name evidence="18" type="primary">fabF</name>
    <name evidence="18" type="ORF">H8709_05290</name>
</gene>
<feature type="active site" description="For beta-ketoacyl synthase activity" evidence="15">
    <location>
        <position position="162"/>
    </location>
</feature>
<dbReference type="InterPro" id="IPR016039">
    <property type="entry name" value="Thiolase-like"/>
</dbReference>